<gene>
    <name evidence="3" type="ORF">CD158_09055</name>
</gene>
<dbReference type="GeneID" id="64981163"/>
<feature type="transmembrane region" description="Helical" evidence="1">
    <location>
        <begin position="20"/>
        <end position="43"/>
    </location>
</feature>
<accession>A0AAP8PNJ1</accession>
<proteinExistence type="predicted"/>
<keyword evidence="3" id="KW-0378">Hydrolase</keyword>
<dbReference type="PANTHER" id="PTHR36435">
    <property type="entry name" value="SLR1288 PROTEIN"/>
    <property type="match status" value="1"/>
</dbReference>
<keyword evidence="3" id="KW-0645">Protease</keyword>
<name>A0AAP8PNJ1_9STAP</name>
<dbReference type="EMBL" id="PPQW01000068">
    <property type="protein sequence ID" value="PNZ66330.1"/>
    <property type="molecule type" value="Genomic_DNA"/>
</dbReference>
<keyword evidence="3" id="KW-0482">Metalloprotease</keyword>
<feature type="domain" description="CAAX prenyl protease 2/Lysostaphin resistance protein A-like" evidence="2">
    <location>
        <begin position="141"/>
        <end position="233"/>
    </location>
</feature>
<dbReference type="Proteomes" id="UP000242470">
    <property type="component" value="Unassembled WGS sequence"/>
</dbReference>
<dbReference type="InterPro" id="IPR003675">
    <property type="entry name" value="Rce1/LyrA-like_dom"/>
</dbReference>
<dbReference type="GO" id="GO:0080120">
    <property type="term" value="P:CAAX-box protein maturation"/>
    <property type="evidence" value="ECO:0007669"/>
    <property type="project" value="UniProtKB-ARBA"/>
</dbReference>
<feature type="transmembrane region" description="Helical" evidence="1">
    <location>
        <begin position="175"/>
        <end position="191"/>
    </location>
</feature>
<dbReference type="AlphaFoldDB" id="A0AAP8PNJ1"/>
<reference evidence="3 4" key="1">
    <citation type="submission" date="2017-08" db="EMBL/GenBank/DDBJ databases">
        <title>Draft genome sequences of 64 type strains of genus Staph aureus.</title>
        <authorList>
            <person name="Cole K."/>
            <person name="Golubchik T."/>
            <person name="Russell J."/>
            <person name="Foster D."/>
            <person name="Llewelyn M."/>
            <person name="Wilson D."/>
            <person name="Crook D."/>
            <person name="Paul J."/>
        </authorList>
    </citation>
    <scope>NUCLEOTIDE SEQUENCE [LARGE SCALE GENOMIC DNA]</scope>
    <source>
        <strain evidence="3 4">NCTC 12101</strain>
    </source>
</reference>
<evidence type="ECO:0000313" key="3">
    <source>
        <dbReference type="EMBL" id="PNZ66330.1"/>
    </source>
</evidence>
<dbReference type="RefSeq" id="WP_059107082.1">
    <property type="nucleotide sequence ID" value="NZ_AP024589.1"/>
</dbReference>
<feature type="transmembrane region" description="Helical" evidence="1">
    <location>
        <begin position="224"/>
        <end position="244"/>
    </location>
</feature>
<sequence>MEEKQKEIPMRNSGNQFVNILKVVGFIILAITPASFSDVFIWASHEYHLPIWVQAIIFVIFLALYFILIRFFWNRYKTYSGERIKRIHLKDVGFMVLFFVIIQVIAYLGTTLNNMFTGNKTTGNDNAIFQLANYSDSFLPFLTLILSISIVAPILEEITFRGIITSKLFKYGRMWLPLIVSSIIFGSLHILQAPTEFFSFLLYTCMGAIFYLAYARRHNILDSILVHFLNNLLPAISLLLIYFFL</sequence>
<keyword evidence="1" id="KW-0472">Membrane</keyword>
<evidence type="ECO:0000313" key="4">
    <source>
        <dbReference type="Proteomes" id="UP000242470"/>
    </source>
</evidence>
<dbReference type="PANTHER" id="PTHR36435:SF1">
    <property type="entry name" value="CAAX AMINO TERMINAL PROTEASE FAMILY PROTEIN"/>
    <property type="match status" value="1"/>
</dbReference>
<feature type="transmembrane region" description="Helical" evidence="1">
    <location>
        <begin position="94"/>
        <end position="117"/>
    </location>
</feature>
<dbReference type="GO" id="GO:0004175">
    <property type="term" value="F:endopeptidase activity"/>
    <property type="evidence" value="ECO:0007669"/>
    <property type="project" value="UniProtKB-ARBA"/>
</dbReference>
<evidence type="ECO:0000256" key="1">
    <source>
        <dbReference type="SAM" id="Phobius"/>
    </source>
</evidence>
<feature type="transmembrane region" description="Helical" evidence="1">
    <location>
        <begin position="49"/>
        <end position="73"/>
    </location>
</feature>
<evidence type="ECO:0000259" key="2">
    <source>
        <dbReference type="Pfam" id="PF02517"/>
    </source>
</evidence>
<dbReference type="GO" id="GO:0008237">
    <property type="term" value="F:metallopeptidase activity"/>
    <property type="evidence" value="ECO:0007669"/>
    <property type="project" value="UniProtKB-KW"/>
</dbReference>
<dbReference type="Pfam" id="PF02517">
    <property type="entry name" value="Rce1-like"/>
    <property type="match status" value="1"/>
</dbReference>
<keyword evidence="1" id="KW-1133">Transmembrane helix</keyword>
<protein>
    <submittedName>
        <fullName evidence="3">CPBP family intramembrane metalloprotease</fullName>
    </submittedName>
</protein>
<organism evidence="3 4">
    <name type="scientific">Staphylococcus auricularis</name>
    <dbReference type="NCBI Taxonomy" id="29379"/>
    <lineage>
        <taxon>Bacteria</taxon>
        <taxon>Bacillati</taxon>
        <taxon>Bacillota</taxon>
        <taxon>Bacilli</taxon>
        <taxon>Bacillales</taxon>
        <taxon>Staphylococcaceae</taxon>
        <taxon>Staphylococcus</taxon>
    </lineage>
</organism>
<dbReference type="InterPro" id="IPR052710">
    <property type="entry name" value="CAAX_protease"/>
</dbReference>
<feature type="transmembrane region" description="Helical" evidence="1">
    <location>
        <begin position="197"/>
        <end position="215"/>
    </location>
</feature>
<comment type="caution">
    <text evidence="3">The sequence shown here is derived from an EMBL/GenBank/DDBJ whole genome shotgun (WGS) entry which is preliminary data.</text>
</comment>
<keyword evidence="1" id="KW-0812">Transmembrane</keyword>
<feature type="transmembrane region" description="Helical" evidence="1">
    <location>
        <begin position="137"/>
        <end position="155"/>
    </location>
</feature>